<gene>
    <name evidence="1" type="ORF">WS72_19435</name>
</gene>
<reference evidence="1 2" key="1">
    <citation type="submission" date="2015-11" db="EMBL/GenBank/DDBJ databases">
        <authorList>
            <person name="Sahl J."/>
            <person name="Wagner D."/>
            <person name="Keim P."/>
        </authorList>
    </citation>
    <scope>NUCLEOTIDE SEQUENCE [LARGE SCALE GENOMIC DNA]</scope>
    <source>
        <strain evidence="1 2">BDU18</strain>
    </source>
</reference>
<proteinExistence type="predicted"/>
<name>A0ABR5TBK0_9BURK</name>
<accession>A0ABR5TBK0</accession>
<sequence length="65" mass="7443">MLRRDAWRLLFVAGCHVVRLQYAAEKLVRLFSTDTVLTNANYFLACATLNGARFIGRLRLAVETR</sequence>
<organism evidence="1 2">
    <name type="scientific">Burkholderia savannae</name>
    <dbReference type="NCBI Taxonomy" id="1637837"/>
    <lineage>
        <taxon>Bacteria</taxon>
        <taxon>Pseudomonadati</taxon>
        <taxon>Pseudomonadota</taxon>
        <taxon>Betaproteobacteria</taxon>
        <taxon>Burkholderiales</taxon>
        <taxon>Burkholderiaceae</taxon>
        <taxon>Burkholderia</taxon>
        <taxon>pseudomallei group</taxon>
    </lineage>
</organism>
<evidence type="ECO:0000313" key="2">
    <source>
        <dbReference type="Proteomes" id="UP000070255"/>
    </source>
</evidence>
<dbReference type="Proteomes" id="UP000070255">
    <property type="component" value="Unassembled WGS sequence"/>
</dbReference>
<dbReference type="EMBL" id="LNJQ01000003">
    <property type="protein sequence ID" value="KWZ39578.1"/>
    <property type="molecule type" value="Genomic_DNA"/>
</dbReference>
<protein>
    <submittedName>
        <fullName evidence="1">Uncharacterized protein</fullName>
    </submittedName>
</protein>
<comment type="caution">
    <text evidence="1">The sequence shown here is derived from an EMBL/GenBank/DDBJ whole genome shotgun (WGS) entry which is preliminary data.</text>
</comment>
<evidence type="ECO:0000313" key="1">
    <source>
        <dbReference type="EMBL" id="KWZ39578.1"/>
    </source>
</evidence>
<keyword evidence="2" id="KW-1185">Reference proteome</keyword>